<sequence>MEGLAKRTEVILDTLREVEDFFQPAVLAAICKLANEHDNPKRRKYEAGLLSLSCKREREKTTITMPKDFELPSRKPLETFRAALAGVKV</sequence>
<dbReference type="EMBL" id="JAAOLE020000001">
    <property type="protein sequence ID" value="NVI49319.1"/>
    <property type="molecule type" value="Genomic_DNA"/>
</dbReference>
<dbReference type="RefSeq" id="WP_166213710.1">
    <property type="nucleotide sequence ID" value="NZ_CP088285.1"/>
</dbReference>
<organism evidence="1">
    <name type="scientific">Bradyrhizobium septentrionale</name>
    <dbReference type="NCBI Taxonomy" id="1404411"/>
    <lineage>
        <taxon>Bacteria</taxon>
        <taxon>Pseudomonadati</taxon>
        <taxon>Pseudomonadota</taxon>
        <taxon>Alphaproteobacteria</taxon>
        <taxon>Hyphomicrobiales</taxon>
        <taxon>Nitrobacteraceae</taxon>
        <taxon>Bradyrhizobium</taxon>
    </lineage>
</organism>
<name>A0A974A6C9_9BRAD</name>
<comment type="caution">
    <text evidence="1">The sequence shown here is derived from an EMBL/GenBank/DDBJ whole genome shotgun (WGS) entry which is preliminary data.</text>
</comment>
<reference evidence="1" key="1">
    <citation type="submission" date="2020-06" db="EMBL/GenBank/DDBJ databases">
        <title>Whole Genome Sequence of Bradyrhizobium sp. Strain 1S1.</title>
        <authorList>
            <person name="Bromfield E.S.P."/>
            <person name="Cloutier S."/>
        </authorList>
    </citation>
    <scope>NUCLEOTIDE SEQUENCE [LARGE SCALE GENOMIC DNA]</scope>
    <source>
        <strain evidence="1">1S1</strain>
    </source>
</reference>
<dbReference type="AlphaFoldDB" id="A0A974A6C9"/>
<protein>
    <submittedName>
        <fullName evidence="1">Uncharacterized protein</fullName>
    </submittedName>
</protein>
<gene>
    <name evidence="1" type="ORF">HAP48_042090</name>
</gene>
<accession>A0A974A6C9</accession>
<evidence type="ECO:0000313" key="1">
    <source>
        <dbReference type="EMBL" id="NVI49319.1"/>
    </source>
</evidence>
<proteinExistence type="predicted"/>